<accession>A0ABV8KIP5</accession>
<sequence length="306" mass="34073">MSMHARTVGVVRLSRHSKRADDPSTSPERQRRLIESDRGLTIIGWAEDLGVSAAKVPPWERPELGEWLRRPEDFDTLAFWKLDRLVRSVGDFAEMVKWAKGKPNNTGLPPVDRPKNLVSITDKIDLNSPMGRAMAGMIAVFAELEADIIKERVNDARTEMYAAGRWPGGRYPYGYRPVKLETGGWELKIDEEARDVVVELVDRVIAGEPAYAVQLDFQRRKIATPKGGKAGWVSVNVGQMLRSRALLGEATYKSVTSSEGIPIDPVRADPLISHERWNALQEVLAGNGKRDRSTGASMLLDAMPFS</sequence>
<dbReference type="SMART" id="SM00857">
    <property type="entry name" value="Resolvase"/>
    <property type="match status" value="1"/>
</dbReference>
<dbReference type="InterPro" id="IPR050639">
    <property type="entry name" value="SSR_resolvase"/>
</dbReference>
<comment type="caution">
    <text evidence="6">The sequence shown here is derived from an EMBL/GenBank/DDBJ whole genome shotgun (WGS) entry which is preliminary data.</text>
</comment>
<gene>
    <name evidence="6" type="ORF">ACFOX0_08415</name>
</gene>
<dbReference type="RefSeq" id="WP_377543299.1">
    <property type="nucleotide sequence ID" value="NZ_JBHSBN010000004.1"/>
</dbReference>
<dbReference type="PANTHER" id="PTHR30461:SF2">
    <property type="entry name" value="SERINE RECOMBINASE PINE-RELATED"/>
    <property type="match status" value="1"/>
</dbReference>
<dbReference type="Gene3D" id="3.90.1750.20">
    <property type="entry name" value="Putative Large Serine Recombinase, Chain B, Domain 2"/>
    <property type="match status" value="1"/>
</dbReference>
<dbReference type="InterPro" id="IPR006119">
    <property type="entry name" value="Resolv_N"/>
</dbReference>
<dbReference type="Pfam" id="PF00239">
    <property type="entry name" value="Resolvase"/>
    <property type="match status" value="1"/>
</dbReference>
<name>A0ABV8KIP5_9ACTN</name>
<dbReference type="SUPFAM" id="SSF53041">
    <property type="entry name" value="Resolvase-like"/>
    <property type="match status" value="1"/>
</dbReference>
<dbReference type="PROSITE" id="PS51737">
    <property type="entry name" value="RECOMBINASE_DNA_BIND"/>
    <property type="match status" value="1"/>
</dbReference>
<dbReference type="InterPro" id="IPR036162">
    <property type="entry name" value="Resolvase-like_N_sf"/>
</dbReference>
<dbReference type="InterPro" id="IPR011109">
    <property type="entry name" value="DNA_bind_recombinase_dom"/>
</dbReference>
<evidence type="ECO:0000256" key="2">
    <source>
        <dbReference type="ARBA" id="ARBA00023172"/>
    </source>
</evidence>
<organism evidence="6 7">
    <name type="scientific">Micromonospora zhanjiangensis</name>
    <dbReference type="NCBI Taxonomy" id="1522057"/>
    <lineage>
        <taxon>Bacteria</taxon>
        <taxon>Bacillati</taxon>
        <taxon>Actinomycetota</taxon>
        <taxon>Actinomycetes</taxon>
        <taxon>Micromonosporales</taxon>
        <taxon>Micromonosporaceae</taxon>
        <taxon>Micromonospora</taxon>
    </lineage>
</organism>
<evidence type="ECO:0000313" key="6">
    <source>
        <dbReference type="EMBL" id="MFC4105960.1"/>
    </source>
</evidence>
<dbReference type="InterPro" id="IPR038109">
    <property type="entry name" value="DNA_bind_recomb_sf"/>
</dbReference>
<evidence type="ECO:0000259" key="4">
    <source>
        <dbReference type="PROSITE" id="PS51736"/>
    </source>
</evidence>
<dbReference type="Proteomes" id="UP001595868">
    <property type="component" value="Unassembled WGS sequence"/>
</dbReference>
<evidence type="ECO:0000256" key="1">
    <source>
        <dbReference type="ARBA" id="ARBA00023125"/>
    </source>
</evidence>
<keyword evidence="2" id="KW-0233">DNA recombination</keyword>
<feature type="domain" description="Recombinase" evidence="5">
    <location>
        <begin position="172"/>
        <end position="290"/>
    </location>
</feature>
<feature type="region of interest" description="Disordered" evidence="3">
    <location>
        <begin position="1"/>
        <end position="32"/>
    </location>
</feature>
<dbReference type="EMBL" id="JBHSBN010000004">
    <property type="protein sequence ID" value="MFC4105960.1"/>
    <property type="molecule type" value="Genomic_DNA"/>
</dbReference>
<protein>
    <submittedName>
        <fullName evidence="6">Recombinase family protein</fullName>
    </submittedName>
</protein>
<dbReference type="Pfam" id="PF07508">
    <property type="entry name" value="Recombinase"/>
    <property type="match status" value="1"/>
</dbReference>
<proteinExistence type="predicted"/>
<dbReference type="PANTHER" id="PTHR30461">
    <property type="entry name" value="DNA-INVERTASE FROM LAMBDOID PROPHAGE"/>
    <property type="match status" value="1"/>
</dbReference>
<evidence type="ECO:0000313" key="7">
    <source>
        <dbReference type="Proteomes" id="UP001595868"/>
    </source>
</evidence>
<evidence type="ECO:0000256" key="3">
    <source>
        <dbReference type="SAM" id="MobiDB-lite"/>
    </source>
</evidence>
<feature type="domain" description="Resolvase/invertase-type recombinase catalytic" evidence="4">
    <location>
        <begin position="6"/>
        <end position="164"/>
    </location>
</feature>
<keyword evidence="7" id="KW-1185">Reference proteome</keyword>
<dbReference type="Gene3D" id="3.40.50.1390">
    <property type="entry name" value="Resolvase, N-terminal catalytic domain"/>
    <property type="match status" value="1"/>
</dbReference>
<dbReference type="CDD" id="cd00338">
    <property type="entry name" value="Ser_Recombinase"/>
    <property type="match status" value="1"/>
</dbReference>
<keyword evidence="1" id="KW-0238">DNA-binding</keyword>
<evidence type="ECO:0000259" key="5">
    <source>
        <dbReference type="PROSITE" id="PS51737"/>
    </source>
</evidence>
<reference evidence="7" key="1">
    <citation type="journal article" date="2019" name="Int. J. Syst. Evol. Microbiol.">
        <title>The Global Catalogue of Microorganisms (GCM) 10K type strain sequencing project: providing services to taxonomists for standard genome sequencing and annotation.</title>
        <authorList>
            <consortium name="The Broad Institute Genomics Platform"/>
            <consortium name="The Broad Institute Genome Sequencing Center for Infectious Disease"/>
            <person name="Wu L."/>
            <person name="Ma J."/>
        </authorList>
    </citation>
    <scope>NUCLEOTIDE SEQUENCE [LARGE SCALE GENOMIC DNA]</scope>
    <source>
        <strain evidence="7">2902at01</strain>
    </source>
</reference>
<dbReference type="PROSITE" id="PS51736">
    <property type="entry name" value="RECOMBINASES_3"/>
    <property type="match status" value="1"/>
</dbReference>